<proteinExistence type="inferred from homology"/>
<evidence type="ECO:0000313" key="6">
    <source>
        <dbReference type="Proteomes" id="UP001169027"/>
    </source>
</evidence>
<evidence type="ECO:0000259" key="4">
    <source>
        <dbReference type="Pfam" id="PF25137"/>
    </source>
</evidence>
<dbReference type="SUPFAM" id="SSF56796">
    <property type="entry name" value="Dehydroquinate synthase-like"/>
    <property type="match status" value="1"/>
</dbReference>
<comment type="caution">
    <text evidence="5">The sequence shown here is derived from an EMBL/GenBank/DDBJ whole genome shotgun (WGS) entry which is preliminary data.</text>
</comment>
<reference evidence="5" key="1">
    <citation type="submission" date="2023-06" db="EMBL/GenBank/DDBJ databases">
        <authorList>
            <person name="Jiang Y."/>
            <person name="Liu Q."/>
        </authorList>
    </citation>
    <scope>NUCLEOTIDE SEQUENCE</scope>
    <source>
        <strain evidence="5">CGMCC 1.12090</strain>
    </source>
</reference>
<dbReference type="Pfam" id="PF00465">
    <property type="entry name" value="Fe-ADH"/>
    <property type="match status" value="1"/>
</dbReference>
<organism evidence="5 6">
    <name type="scientific">Variovorax ginsengisoli</name>
    <dbReference type="NCBI Taxonomy" id="363844"/>
    <lineage>
        <taxon>Bacteria</taxon>
        <taxon>Pseudomonadati</taxon>
        <taxon>Pseudomonadota</taxon>
        <taxon>Betaproteobacteria</taxon>
        <taxon>Burkholderiales</taxon>
        <taxon>Comamonadaceae</taxon>
        <taxon>Variovorax</taxon>
    </lineage>
</organism>
<dbReference type="RefSeq" id="WP_301815775.1">
    <property type="nucleotide sequence ID" value="NZ_JAUJZH010000039.1"/>
</dbReference>
<dbReference type="InterPro" id="IPR056798">
    <property type="entry name" value="ADH_Fe_C"/>
</dbReference>
<sequence>MTLFAALRLPPEILFGKGQRHALAAVARKHGRRALVCTDARFSATPEFKLMMAALDEANIEVRLIDNVEPDVPLDSVGVNAEEARAFSPDMVIGIGGGSCMDMAKCVSLLLTHGGRLQDYYGEFKVPGPVLPVIAMPTTSGTGSEVTPVAVVSDPDRTLKVGISSPHLIAVAAICDPELTMTCPPRLTAIAGADAMTHAIESFTAAHREATAELPQRHVFIGKNALSDHFALLAIQLLGRSLEKAVANGSDEQARADVMMGALAAGCAFGTAGTAAAHAVQYPAGALTDTAHGLGVATLMPYVMSFNRSAAGAELAQIGRALGLEASGDEQDQAGAAIKEVSRLFKAIGITTTLAELGLAADKIAWTAEQAMGIERLIKNNPRPFDAAAMRRLVQAAFDGDLQAAAC</sequence>
<keyword evidence="2" id="KW-0560">Oxidoreductase</keyword>
<protein>
    <submittedName>
        <fullName evidence="5">Iron-containing alcohol dehydrogenase</fullName>
    </submittedName>
</protein>
<accession>A0ABT8SEU6</accession>
<evidence type="ECO:0000313" key="5">
    <source>
        <dbReference type="EMBL" id="MDO1537383.1"/>
    </source>
</evidence>
<dbReference type="InterPro" id="IPR001670">
    <property type="entry name" value="ADH_Fe/GldA"/>
</dbReference>
<dbReference type="InterPro" id="IPR039697">
    <property type="entry name" value="Alcohol_dehydrogenase_Fe"/>
</dbReference>
<evidence type="ECO:0000259" key="3">
    <source>
        <dbReference type="Pfam" id="PF00465"/>
    </source>
</evidence>
<evidence type="ECO:0000256" key="2">
    <source>
        <dbReference type="ARBA" id="ARBA00023002"/>
    </source>
</evidence>
<name>A0ABT8SEU6_9BURK</name>
<dbReference type="PANTHER" id="PTHR11496">
    <property type="entry name" value="ALCOHOL DEHYDROGENASE"/>
    <property type="match status" value="1"/>
</dbReference>
<dbReference type="PANTHER" id="PTHR11496:SF102">
    <property type="entry name" value="ALCOHOL DEHYDROGENASE 4"/>
    <property type="match status" value="1"/>
</dbReference>
<dbReference type="Gene3D" id="3.40.50.1970">
    <property type="match status" value="1"/>
</dbReference>
<feature type="domain" description="Alcohol dehydrogenase iron-type/glycerol dehydrogenase GldA" evidence="3">
    <location>
        <begin position="10"/>
        <end position="177"/>
    </location>
</feature>
<comment type="similarity">
    <text evidence="1">Belongs to the iron-containing alcohol dehydrogenase family.</text>
</comment>
<gene>
    <name evidence="5" type="ORF">Q2T77_34545</name>
</gene>
<evidence type="ECO:0000256" key="1">
    <source>
        <dbReference type="ARBA" id="ARBA00007358"/>
    </source>
</evidence>
<feature type="domain" description="Fe-containing alcohol dehydrogenase-like C-terminal" evidence="4">
    <location>
        <begin position="188"/>
        <end position="397"/>
    </location>
</feature>
<dbReference type="Pfam" id="PF25137">
    <property type="entry name" value="ADH_Fe_C"/>
    <property type="match status" value="1"/>
</dbReference>
<dbReference type="Gene3D" id="1.20.1090.10">
    <property type="entry name" value="Dehydroquinate synthase-like - alpha domain"/>
    <property type="match status" value="1"/>
</dbReference>
<keyword evidence="6" id="KW-1185">Reference proteome</keyword>
<dbReference type="CDD" id="cd08191">
    <property type="entry name" value="Fe-ADH-like"/>
    <property type="match status" value="1"/>
</dbReference>
<dbReference type="Proteomes" id="UP001169027">
    <property type="component" value="Unassembled WGS sequence"/>
</dbReference>
<dbReference type="EMBL" id="JAUKVY010000039">
    <property type="protein sequence ID" value="MDO1537383.1"/>
    <property type="molecule type" value="Genomic_DNA"/>
</dbReference>